<dbReference type="InterPro" id="IPR013087">
    <property type="entry name" value="Znf_C2H2_type"/>
</dbReference>
<evidence type="ECO:0000313" key="3">
    <source>
        <dbReference type="EMBL" id="KAJ3482213.1"/>
    </source>
</evidence>
<keyword evidence="4" id="KW-1185">Reference proteome</keyword>
<dbReference type="InterPro" id="IPR041078">
    <property type="entry name" value="Plavaka"/>
</dbReference>
<keyword evidence="1" id="KW-0479">Metal-binding</keyword>
<feature type="domain" description="C2H2-type" evidence="2">
    <location>
        <begin position="3"/>
        <end position="31"/>
    </location>
</feature>
<reference evidence="3" key="1">
    <citation type="submission" date="2022-07" db="EMBL/GenBank/DDBJ databases">
        <title>Genome Sequence of Physisporinus lineatus.</title>
        <authorList>
            <person name="Buettner E."/>
        </authorList>
    </citation>
    <scope>NUCLEOTIDE SEQUENCE</scope>
    <source>
        <strain evidence="3">VT162</strain>
    </source>
</reference>
<evidence type="ECO:0000256" key="1">
    <source>
        <dbReference type="PROSITE-ProRule" id="PRU00042"/>
    </source>
</evidence>
<evidence type="ECO:0000259" key="2">
    <source>
        <dbReference type="PROSITE" id="PS50157"/>
    </source>
</evidence>
<keyword evidence="1" id="KW-0863">Zinc-finger</keyword>
<dbReference type="AlphaFoldDB" id="A0AAD5YHJ2"/>
<dbReference type="PROSITE" id="PS50157">
    <property type="entry name" value="ZINC_FINGER_C2H2_2"/>
    <property type="match status" value="1"/>
</dbReference>
<evidence type="ECO:0000313" key="4">
    <source>
        <dbReference type="Proteomes" id="UP001212997"/>
    </source>
</evidence>
<accession>A0AAD5YHJ2</accession>
<protein>
    <recommendedName>
        <fullName evidence="2">C2H2-type domain-containing protein</fullName>
    </recommendedName>
</protein>
<proteinExistence type="predicted"/>
<sequence length="783" mass="89664">MGHFCTICQRTWPTRSGFFDHLRRIHRSSKPDVNMVYEYHPQLNALPCDRDGHFLDEGTPPPPRPVPPQNDWSPFENRPAFQFAEFAFEKCHTSAQDINELLRMWQAYNILKGDDSTMYDSLNDVLSTIDNIPLGDLPWSSFDVRYTGPINEDSPSWKRHVYTVHTRDTFAVQANFLKNQDFAHAFDPVPFRAYAQNGSRRWSNLMSGQWAWKQADEIAKDPNTHGSMFCPVILGSDKTTVSVATGHREFHPVYMSLGNLHNNMRRGHCDAVVPVAFLAIPKVARQEEDNDDFRTFRKQLYHASITQILEPLRHGMTVPHVLMCPDGHFRRTIFEIGPFIADYPEQVFLAGIVSRWCPKCFAKNLTKCGHPRFRAFTEYLLLMEEDEILWSAFGIDSGITTFTSNFPRADIHELLSPDLLHQVIKGTFKDHLVTWIERYIVKTHSKVNAKRIMDDIDRRIAIVPNFPGLRRFPEGRHFKQWTGNDSKALMKVIIPAIVGHVPSDMVRCLVAFMDFCYLARRPSHNPEDLARMQDSLQRFHQLRLVFVTHGIHTDEFSLPRQHSLSHYIPSIKLFGSPNGLCSSITESKHITAVKKPWRASSRNNSLKHILDTNVRMSKISAARIDFGHRGMLRGDVLTAARIEVGDIDDDDEVPMEVDYERRHHLQDDDEDDVQGEDGPECDVITSLAARPVKSILLDELGEELGCPHFIELCRRFLFSQVYDLGINPDRIDLDDCPMPETHVQVFTSASSVFYAPRVPPTVVQKLGDPQDPILGVYDSRLTS</sequence>
<dbReference type="Pfam" id="PF18759">
    <property type="entry name" value="Plavaka"/>
    <property type="match status" value="1"/>
</dbReference>
<dbReference type="Proteomes" id="UP001212997">
    <property type="component" value="Unassembled WGS sequence"/>
</dbReference>
<name>A0AAD5YHJ2_9APHY</name>
<dbReference type="GO" id="GO:0008270">
    <property type="term" value="F:zinc ion binding"/>
    <property type="evidence" value="ECO:0007669"/>
    <property type="project" value="UniProtKB-KW"/>
</dbReference>
<gene>
    <name evidence="3" type="ORF">NLI96_g7123</name>
</gene>
<organism evidence="3 4">
    <name type="scientific">Meripilus lineatus</name>
    <dbReference type="NCBI Taxonomy" id="2056292"/>
    <lineage>
        <taxon>Eukaryota</taxon>
        <taxon>Fungi</taxon>
        <taxon>Dikarya</taxon>
        <taxon>Basidiomycota</taxon>
        <taxon>Agaricomycotina</taxon>
        <taxon>Agaricomycetes</taxon>
        <taxon>Polyporales</taxon>
        <taxon>Meripilaceae</taxon>
        <taxon>Meripilus</taxon>
    </lineage>
</organism>
<dbReference type="EMBL" id="JANAWD010000283">
    <property type="protein sequence ID" value="KAJ3482213.1"/>
    <property type="molecule type" value="Genomic_DNA"/>
</dbReference>
<comment type="caution">
    <text evidence="3">The sequence shown here is derived from an EMBL/GenBank/DDBJ whole genome shotgun (WGS) entry which is preliminary data.</text>
</comment>
<keyword evidence="1" id="KW-0862">Zinc</keyword>
<dbReference type="PROSITE" id="PS00028">
    <property type="entry name" value="ZINC_FINGER_C2H2_1"/>
    <property type="match status" value="1"/>
</dbReference>